<dbReference type="Gene3D" id="3.30.1330.40">
    <property type="entry name" value="RutC-like"/>
    <property type="match status" value="1"/>
</dbReference>
<proteinExistence type="inferred from homology"/>
<dbReference type="Pfam" id="PF01042">
    <property type="entry name" value="Ribonuc_L-PSP"/>
    <property type="match status" value="1"/>
</dbReference>
<protein>
    <submittedName>
        <fullName evidence="2">RidA family protein</fullName>
    </submittedName>
</protein>
<gene>
    <name evidence="2" type="ORF">HXO88_06895</name>
</gene>
<name>A0A930RDU7_STRIT</name>
<accession>A0A930RDU7</accession>
<evidence type="ECO:0000313" key="2">
    <source>
        <dbReference type="EMBL" id="MBF1713440.1"/>
    </source>
</evidence>
<sequence>MKRLTSTSIPAAVGSYSPASQVGHLIFTSGQLPINCETGKIDQPNSVEWQVEQSLKNIRSILEDNHSSMEHIIKTTVFLANIEDFATFNQVYQSFFEGNYPARTAFQVGALPMGALVEIEAIAEVAE</sequence>
<dbReference type="InterPro" id="IPR035959">
    <property type="entry name" value="RutC-like_sf"/>
</dbReference>
<dbReference type="CDD" id="cd00448">
    <property type="entry name" value="YjgF_YER057c_UK114_family"/>
    <property type="match status" value="1"/>
</dbReference>
<dbReference type="PANTHER" id="PTHR11803:SF58">
    <property type="entry name" value="PROTEIN HMF1-RELATED"/>
    <property type="match status" value="1"/>
</dbReference>
<dbReference type="SUPFAM" id="SSF55298">
    <property type="entry name" value="YjgF-like"/>
    <property type="match status" value="1"/>
</dbReference>
<dbReference type="EMBL" id="JABZYP010000027">
    <property type="protein sequence ID" value="MBF1713440.1"/>
    <property type="molecule type" value="Genomic_DNA"/>
</dbReference>
<dbReference type="AlphaFoldDB" id="A0A930RDU7"/>
<dbReference type="RefSeq" id="WP_003072487.1">
    <property type="nucleotide sequence ID" value="NZ_BHYT01000025.1"/>
</dbReference>
<evidence type="ECO:0000256" key="1">
    <source>
        <dbReference type="ARBA" id="ARBA00010552"/>
    </source>
</evidence>
<organism evidence="2 3">
    <name type="scientific">Streptococcus intermedius</name>
    <dbReference type="NCBI Taxonomy" id="1338"/>
    <lineage>
        <taxon>Bacteria</taxon>
        <taxon>Bacillati</taxon>
        <taxon>Bacillota</taxon>
        <taxon>Bacilli</taxon>
        <taxon>Lactobacillales</taxon>
        <taxon>Streptococcaceae</taxon>
        <taxon>Streptococcus</taxon>
        <taxon>Streptococcus anginosus group</taxon>
    </lineage>
</organism>
<dbReference type="InterPro" id="IPR006175">
    <property type="entry name" value="YjgF/YER057c/UK114"/>
</dbReference>
<dbReference type="Proteomes" id="UP000721045">
    <property type="component" value="Unassembled WGS sequence"/>
</dbReference>
<dbReference type="GO" id="GO:0019239">
    <property type="term" value="F:deaminase activity"/>
    <property type="evidence" value="ECO:0007669"/>
    <property type="project" value="TreeGrafter"/>
</dbReference>
<dbReference type="PANTHER" id="PTHR11803">
    <property type="entry name" value="2-IMINOBUTANOATE/2-IMINOPROPANOATE DEAMINASE RIDA"/>
    <property type="match status" value="1"/>
</dbReference>
<dbReference type="InterPro" id="IPR006056">
    <property type="entry name" value="RidA"/>
</dbReference>
<dbReference type="NCBIfam" id="TIGR00004">
    <property type="entry name" value="Rid family detoxifying hydrolase"/>
    <property type="match status" value="1"/>
</dbReference>
<dbReference type="FunFam" id="3.30.1330.40:FF:000001">
    <property type="entry name" value="L-PSP family endoribonuclease"/>
    <property type="match status" value="1"/>
</dbReference>
<comment type="caution">
    <text evidence="2">The sequence shown here is derived from an EMBL/GenBank/DDBJ whole genome shotgun (WGS) entry which is preliminary data.</text>
</comment>
<dbReference type="GO" id="GO:0005829">
    <property type="term" value="C:cytosol"/>
    <property type="evidence" value="ECO:0007669"/>
    <property type="project" value="TreeGrafter"/>
</dbReference>
<evidence type="ECO:0000313" key="3">
    <source>
        <dbReference type="Proteomes" id="UP000721045"/>
    </source>
</evidence>
<comment type="similarity">
    <text evidence="1">Belongs to the RutC family.</text>
</comment>
<reference evidence="2" key="1">
    <citation type="submission" date="2020-04" db="EMBL/GenBank/DDBJ databases">
        <title>Deep metagenomics examines the oral microbiome during advanced dental caries in children, revealing novel taxa and co-occurrences with host molecules.</title>
        <authorList>
            <person name="Baker J.L."/>
            <person name="Morton J.T."/>
            <person name="Dinis M."/>
            <person name="Alvarez R."/>
            <person name="Tran N.C."/>
            <person name="Knight R."/>
            <person name="Edlund A."/>
        </authorList>
    </citation>
    <scope>NUCLEOTIDE SEQUENCE</scope>
    <source>
        <strain evidence="2">JCVI_23_bin.22</strain>
    </source>
</reference>